<comment type="caution">
    <text evidence="1">The sequence shown here is derived from an EMBL/GenBank/DDBJ whole genome shotgun (WGS) entry which is preliminary data.</text>
</comment>
<evidence type="ECO:0000313" key="1">
    <source>
        <dbReference type="EMBL" id="KAI5678317.1"/>
    </source>
</evidence>
<dbReference type="Proteomes" id="UP001060085">
    <property type="component" value="Linkage Group LG02"/>
</dbReference>
<evidence type="ECO:0000313" key="2">
    <source>
        <dbReference type="Proteomes" id="UP001060085"/>
    </source>
</evidence>
<reference evidence="2" key="1">
    <citation type="journal article" date="2023" name="Nat. Plants">
        <title>Single-cell RNA sequencing provides a high-resolution roadmap for understanding the multicellular compartmentation of specialized metabolism.</title>
        <authorList>
            <person name="Sun S."/>
            <person name="Shen X."/>
            <person name="Li Y."/>
            <person name="Li Y."/>
            <person name="Wang S."/>
            <person name="Li R."/>
            <person name="Zhang H."/>
            <person name="Shen G."/>
            <person name="Guo B."/>
            <person name="Wei J."/>
            <person name="Xu J."/>
            <person name="St-Pierre B."/>
            <person name="Chen S."/>
            <person name="Sun C."/>
        </authorList>
    </citation>
    <scope>NUCLEOTIDE SEQUENCE [LARGE SCALE GENOMIC DNA]</scope>
</reference>
<gene>
    <name evidence="1" type="ORF">M9H77_09267</name>
</gene>
<organism evidence="1 2">
    <name type="scientific">Catharanthus roseus</name>
    <name type="common">Madagascar periwinkle</name>
    <name type="synonym">Vinca rosea</name>
    <dbReference type="NCBI Taxonomy" id="4058"/>
    <lineage>
        <taxon>Eukaryota</taxon>
        <taxon>Viridiplantae</taxon>
        <taxon>Streptophyta</taxon>
        <taxon>Embryophyta</taxon>
        <taxon>Tracheophyta</taxon>
        <taxon>Spermatophyta</taxon>
        <taxon>Magnoliopsida</taxon>
        <taxon>eudicotyledons</taxon>
        <taxon>Gunneridae</taxon>
        <taxon>Pentapetalae</taxon>
        <taxon>asterids</taxon>
        <taxon>lamiids</taxon>
        <taxon>Gentianales</taxon>
        <taxon>Apocynaceae</taxon>
        <taxon>Rauvolfioideae</taxon>
        <taxon>Vinceae</taxon>
        <taxon>Catharanthinae</taxon>
        <taxon>Catharanthus</taxon>
    </lineage>
</organism>
<dbReference type="EMBL" id="CM044702">
    <property type="protein sequence ID" value="KAI5678317.1"/>
    <property type="molecule type" value="Genomic_DNA"/>
</dbReference>
<proteinExistence type="predicted"/>
<accession>A0ACC0C0A2</accession>
<keyword evidence="2" id="KW-1185">Reference proteome</keyword>
<protein>
    <submittedName>
        <fullName evidence="1">Uncharacterized protein</fullName>
    </submittedName>
</protein>
<name>A0ACC0C0A2_CATRO</name>
<sequence>MNFSYMAIEYVLATQSSSTKCLPYGCFLTKVMGFSRNEDGKLIRGGQEEESENSEEEEEEQEEEEGNEPEGTDEDEQNVEEIQRELRYNEEEKIKPLKTLKTYTLIIVDLVNP</sequence>